<dbReference type="Proteomes" id="UP000195217">
    <property type="component" value="Unassembled WGS sequence"/>
</dbReference>
<dbReference type="SUPFAM" id="SSF52009">
    <property type="entry name" value="Phosphohistidine domain"/>
    <property type="match status" value="1"/>
</dbReference>
<organism evidence="10 11">
    <name type="scientific">Bacillus thuringiensis subsp. darmstadiensis</name>
    <dbReference type="NCBI Taxonomy" id="132264"/>
    <lineage>
        <taxon>Bacteria</taxon>
        <taxon>Bacillati</taxon>
        <taxon>Bacillota</taxon>
        <taxon>Bacilli</taxon>
        <taxon>Bacillales</taxon>
        <taxon>Bacillaceae</taxon>
        <taxon>Bacillus</taxon>
        <taxon>Bacillus cereus group</taxon>
    </lineage>
</organism>
<dbReference type="GO" id="GO:0016301">
    <property type="term" value="F:kinase activity"/>
    <property type="evidence" value="ECO:0007669"/>
    <property type="project" value="InterPro"/>
</dbReference>
<feature type="domain" description="Pyruvate phosphate dikinase AMP/ATP-binding" evidence="9">
    <location>
        <begin position="18"/>
        <end position="315"/>
    </location>
</feature>
<reference evidence="10 11" key="1">
    <citation type="submission" date="2016-10" db="EMBL/GenBank/DDBJ databases">
        <title>Comparative genomics of Bacillus thuringiensis reveals a path to pathogens against multiple invertebrate hosts.</title>
        <authorList>
            <person name="Zheng J."/>
            <person name="Gao Q."/>
            <person name="Liu H."/>
            <person name="Peng D."/>
            <person name="Ruan L."/>
            <person name="Sun M."/>
        </authorList>
    </citation>
    <scope>NUCLEOTIDE SEQUENCE [LARGE SCALE GENOMIC DNA]</scope>
    <source>
        <strain evidence="10">BGSC 4M3</strain>
    </source>
</reference>
<dbReference type="NCBIfam" id="NF004878">
    <property type="entry name" value="PRK06241.1-3"/>
    <property type="match status" value="1"/>
</dbReference>
<dbReference type="EMBL" id="NFEA01000041">
    <property type="protein sequence ID" value="OTZ32495.1"/>
    <property type="molecule type" value="Genomic_DNA"/>
</dbReference>
<dbReference type="RefSeq" id="WP_000094185.1">
    <property type="nucleotide sequence ID" value="NZ_NFEA01000041.1"/>
</dbReference>
<dbReference type="InterPro" id="IPR008279">
    <property type="entry name" value="PEP-util_enz_mobile_dom"/>
</dbReference>
<dbReference type="EC" id="2.7.9.6" evidence="5"/>
<dbReference type="AlphaFoldDB" id="A0A9X6IUV3"/>
<dbReference type="Gene3D" id="3.30.470.20">
    <property type="entry name" value="ATP-grasp fold, B domain"/>
    <property type="match status" value="1"/>
</dbReference>
<dbReference type="InterPro" id="IPR036637">
    <property type="entry name" value="Phosphohistidine_dom_sf"/>
</dbReference>
<evidence type="ECO:0000256" key="4">
    <source>
        <dbReference type="ARBA" id="ARBA00061332"/>
    </source>
</evidence>
<dbReference type="FunFam" id="3.30.1490.20:FF:000010">
    <property type="entry name" value="Phosphoenolpyruvate synthase"/>
    <property type="match status" value="1"/>
</dbReference>
<evidence type="ECO:0000256" key="1">
    <source>
        <dbReference type="ARBA" id="ARBA00022741"/>
    </source>
</evidence>
<dbReference type="PANTHER" id="PTHR43615">
    <property type="entry name" value="PHOSPHOENOLPYRUVATE SYNTHASE-RELATED"/>
    <property type="match status" value="1"/>
</dbReference>
<evidence type="ECO:0000313" key="11">
    <source>
        <dbReference type="Proteomes" id="UP000195217"/>
    </source>
</evidence>
<evidence type="ECO:0000313" key="10">
    <source>
        <dbReference type="EMBL" id="OTZ32495.1"/>
    </source>
</evidence>
<protein>
    <recommendedName>
        <fullName evidence="6">Rifampicin phosphotransferase</fullName>
        <ecNumber evidence="5">2.7.9.6</ecNumber>
    </recommendedName>
    <alternativeName>
        <fullName evidence="7">Rifampin phosphotransferase</fullName>
    </alternativeName>
</protein>
<proteinExistence type="inferred from homology"/>
<dbReference type="InterPro" id="IPR002192">
    <property type="entry name" value="PPDK_AMP/ATP-bd"/>
</dbReference>
<evidence type="ECO:0000256" key="2">
    <source>
        <dbReference type="ARBA" id="ARBA00022840"/>
    </source>
</evidence>
<dbReference type="NCBIfam" id="NF004879">
    <property type="entry name" value="PRK06241.1-4"/>
    <property type="match status" value="1"/>
</dbReference>
<keyword evidence="1" id="KW-0547">Nucleotide-binding</keyword>
<dbReference type="Pfam" id="PF00391">
    <property type="entry name" value="PEP-utilizers"/>
    <property type="match status" value="1"/>
</dbReference>
<accession>A0A9X6IUV3</accession>
<keyword evidence="2" id="KW-0067">ATP-binding</keyword>
<comment type="caution">
    <text evidence="10">The sequence shown here is derived from an EMBL/GenBank/DDBJ whole genome shotgun (WGS) entry which is preliminary data.</text>
</comment>
<gene>
    <name evidence="10" type="ORF">BK761_16035</name>
</gene>
<dbReference type="NCBIfam" id="NF041857">
    <property type="entry name" value="RIF_Ptrans_rph"/>
    <property type="match status" value="1"/>
</dbReference>
<dbReference type="FunFam" id="3.50.30.10:FF:000007">
    <property type="entry name" value="Phosphoenolpyruvate synthase"/>
    <property type="match status" value="1"/>
</dbReference>
<dbReference type="Gene3D" id="3.50.30.10">
    <property type="entry name" value="Phosphohistidine domain"/>
    <property type="match status" value="1"/>
</dbReference>
<dbReference type="GO" id="GO:0005524">
    <property type="term" value="F:ATP binding"/>
    <property type="evidence" value="ECO:0007669"/>
    <property type="project" value="UniProtKB-KW"/>
</dbReference>
<evidence type="ECO:0000259" key="9">
    <source>
        <dbReference type="Pfam" id="PF01326"/>
    </source>
</evidence>
<dbReference type="Gene3D" id="3.30.1490.20">
    <property type="entry name" value="ATP-grasp fold, A domain"/>
    <property type="match status" value="1"/>
</dbReference>
<evidence type="ECO:0000256" key="6">
    <source>
        <dbReference type="ARBA" id="ARBA00074400"/>
    </source>
</evidence>
<dbReference type="SUPFAM" id="SSF56059">
    <property type="entry name" value="Glutathione synthetase ATP-binding domain-like"/>
    <property type="match status" value="1"/>
</dbReference>
<evidence type="ECO:0000256" key="5">
    <source>
        <dbReference type="ARBA" id="ARBA00066332"/>
    </source>
</evidence>
<comment type="similarity">
    <text evidence="4">Belongs to the rifampicin phosphotransferase family.</text>
</comment>
<dbReference type="InterPro" id="IPR051549">
    <property type="entry name" value="PEP_Utilizing_Enz"/>
</dbReference>
<evidence type="ECO:0000256" key="7">
    <source>
        <dbReference type="ARBA" id="ARBA00076136"/>
    </source>
</evidence>
<name>A0A9X6IUV3_BACUD</name>
<evidence type="ECO:0000256" key="3">
    <source>
        <dbReference type="ARBA" id="ARBA00051922"/>
    </source>
</evidence>
<comment type="catalytic activity">
    <reaction evidence="3">
        <text>rifampicin + ATP + H2O = 21-phosphorifampicin + AMP + phosphate + 2 H(+)</text>
        <dbReference type="Rhea" id="RHEA:56304"/>
        <dbReference type="ChEBI" id="CHEBI:15377"/>
        <dbReference type="ChEBI" id="CHEBI:15378"/>
        <dbReference type="ChEBI" id="CHEBI:30616"/>
        <dbReference type="ChEBI" id="CHEBI:43474"/>
        <dbReference type="ChEBI" id="CHEBI:71365"/>
        <dbReference type="ChEBI" id="CHEBI:140195"/>
        <dbReference type="ChEBI" id="CHEBI:456215"/>
        <dbReference type="EC" id="2.7.9.6"/>
    </reaction>
    <physiologicalReaction direction="left-to-right" evidence="3">
        <dbReference type="Rhea" id="RHEA:56305"/>
    </physiologicalReaction>
</comment>
<feature type="domain" description="PEP-utilising enzyme mobile" evidence="8">
    <location>
        <begin position="793"/>
        <end position="863"/>
    </location>
</feature>
<evidence type="ECO:0000259" key="8">
    <source>
        <dbReference type="Pfam" id="PF00391"/>
    </source>
</evidence>
<dbReference type="InterPro" id="IPR013815">
    <property type="entry name" value="ATP_grasp_subdomain_1"/>
</dbReference>
<dbReference type="Pfam" id="PF01326">
    <property type="entry name" value="PPDK_N"/>
    <property type="match status" value="1"/>
</dbReference>
<dbReference type="NCBIfam" id="NF004877">
    <property type="entry name" value="PRK06241.1-2"/>
    <property type="match status" value="1"/>
</dbReference>
<sequence>MSSFVLDFQEIEKTQLFLVGGKGLNLGELSNIQGIQVPEGFCVTTVGYEQVIGKNGAFQTLLNQLAMLKIEERDRIGEISKQIREVIMAVEIPVDVVESVAHYLSHFGDEHAYAVRSSATAEDLPYASFAGQQDTYLNVIGKENILQHIKKCWASLFTDRAVIYRMQNGFDHNQVSICVVIQKMVFPEASGILFTADPITSNRKVLSIDASFGLGEALVSGLVSADNYKVKEDEIVEKVIATKKLAIYGRKEGGTERKKIAPNQQKFQTLTEQQILQLARIGRQIEAYFGCPQDIEWCLVDDTIYIVQSRPITTLYPIPEVNDGENHVYISVGHQQMMTDAMKPLGLSFFLLTTSAPMCKAGGRLFVDATQRLASPASRDYLINTLGKSDPLIRDALTTVIERENFIKLLSDDEKEKDLSKNVPPASSQQQPENDPEIVTNLIKNSELSIEELKRNMQTKSGVDILDFILEDIQQLKKVLFNSQSIAIIMAGMNASSWINEKMEQWLGEKNAADVLSQSVQHNITSEMGLALLDVADVIRPYLEVIAYLQHVEDDSFLDELIQFKGGEKVRDAIDAFLNKYGMRCSGEIDITKTRWSEQPATIIPMILNHIRDFEYGASKRKFEEGLQEALKKEKELLERLQHLPDGEQKVEETKRMICNLRNFIGYREYPKYGMIHRYFIYKQALLKEAEKLVQNNVLDEIEDIYYLTFEELHEVVRTNKLDYKIIHKQKNAYKLYEKLTPPRVITSDGEIITGKYKRENLPAEAIVGLPVSSGVVEGRARVILNMEDANLEDGDILVTAFTDPGWTPLFVSIKGLVTEVGGLMTHGAVIAREYGLPAVVGVENATKLIKDGQRIRVHGTEGYIEVL</sequence>
<dbReference type="PANTHER" id="PTHR43615:SF1">
    <property type="entry name" value="PPDK_N DOMAIN-CONTAINING PROTEIN"/>
    <property type="match status" value="1"/>
</dbReference>